<dbReference type="PROSITE" id="PS51352">
    <property type="entry name" value="THIOREDOXIN_2"/>
    <property type="match status" value="2"/>
</dbReference>
<comment type="subcellular location">
    <subcellularLocation>
        <location evidence="1">Cell envelope</location>
    </subcellularLocation>
</comment>
<protein>
    <submittedName>
        <fullName evidence="6">Peroxiredoxin</fullName>
    </submittedName>
</protein>
<name>A0A1T5N5L7_9BACT</name>
<dbReference type="Proteomes" id="UP000190166">
    <property type="component" value="Unassembled WGS sequence"/>
</dbReference>
<dbReference type="STRING" id="393003.SAMN05660461_0469"/>
<dbReference type="Gene3D" id="3.40.30.10">
    <property type="entry name" value="Glutaredoxin"/>
    <property type="match status" value="2"/>
</dbReference>
<organism evidence="6 7">
    <name type="scientific">Chitinophaga ginsengisegetis</name>
    <dbReference type="NCBI Taxonomy" id="393003"/>
    <lineage>
        <taxon>Bacteria</taxon>
        <taxon>Pseudomonadati</taxon>
        <taxon>Bacteroidota</taxon>
        <taxon>Chitinophagia</taxon>
        <taxon>Chitinophagales</taxon>
        <taxon>Chitinophagaceae</taxon>
        <taxon>Chitinophaga</taxon>
    </lineage>
</organism>
<feature type="domain" description="Thioredoxin" evidence="5">
    <location>
        <begin position="402"/>
        <end position="536"/>
    </location>
</feature>
<keyword evidence="3" id="KW-1015">Disulfide bond</keyword>
<dbReference type="CDD" id="cd02947">
    <property type="entry name" value="TRX_family"/>
    <property type="match status" value="1"/>
</dbReference>
<keyword evidence="2" id="KW-0201">Cytochrome c-type biogenesis</keyword>
<evidence type="ECO:0000259" key="5">
    <source>
        <dbReference type="PROSITE" id="PS51352"/>
    </source>
</evidence>
<dbReference type="Pfam" id="PF13899">
    <property type="entry name" value="Thioredoxin_7"/>
    <property type="match status" value="1"/>
</dbReference>
<dbReference type="InterPro" id="IPR036249">
    <property type="entry name" value="Thioredoxin-like_sf"/>
</dbReference>
<gene>
    <name evidence="6" type="ORF">SAMN05660461_0469</name>
</gene>
<sequence>MKTIWLYMVMIKLAFLFSTLQVFAGEGEKSFFISGNFKKVKQGKIFLLQQVSLVERSRNPGAYLRDSAVIVNGKFSFKGTIKSDIVPVYFTMQTAVSEAERAADPLAGNQTRYFYLMEGKLHVSGNDLEDMVISGNVEMAAFMKLDNSLRQQRTAFGNAFRKQLKVSLASEFPGKADSIAFYAAQMDSLKKLQISIESDFIVQHPSALINVAILKGRAALAETSGAREIGNLVAALAPELRNRADMVAVSNRMKGLASLVAGNPALAFSLPDTAGNAVALSSFRGKYVLIEFWASWCGPCRMQIPYLKKSYAAFQNKGFEILGVSLDENREKWMKAIHDEQLPWTQVSDVKGLESPVVAMYGITGIPLNFLLDTNGVIIARDLRDNELSVRLSELLSSKTATEGPGVHFDHALSWEQVKAKAKAENKYIFMDCYATWCAPCVKMIKELFPRKEMGDFFNDKFICVKLQLDKTDKDDDYVKMWYKDAQMIHNTYKLPSMPTFLYFSPDGELVHRVPGSEDADRLITKSTDALDPEKQYYTLVKKFGQSDKKNTDMMKKLAIMSQQVMEKDNALRYADMYVNSQDDLLTKENILFLNRFSSSGKLKGFEIFMNYGNRVDEVLGAGVANNRVQEVIFNEEVMPLLTNSAGSVPDWKAIQTSVAAKYPAHAEPVVGKFKAQYYMSRNDWPNFQKSVMAYMKKYGPAFTDKETFNVFARAIFENSPDRDCITAALGWSKRALAEDGANREFMNVYAGLLHKSGKTKEAVAVMEKAVELASGSEKENYMVTLGKMKKGEKTWKN</sequence>
<evidence type="ECO:0000256" key="4">
    <source>
        <dbReference type="ARBA" id="ARBA00023284"/>
    </source>
</evidence>
<dbReference type="SUPFAM" id="SSF52833">
    <property type="entry name" value="Thioredoxin-like"/>
    <property type="match status" value="2"/>
</dbReference>
<feature type="domain" description="Thioredoxin" evidence="5">
    <location>
        <begin position="259"/>
        <end position="401"/>
    </location>
</feature>
<dbReference type="EMBL" id="FUZZ01000001">
    <property type="protein sequence ID" value="SKC95644.1"/>
    <property type="molecule type" value="Genomic_DNA"/>
</dbReference>
<dbReference type="PANTHER" id="PTHR42852:SF6">
    <property type="entry name" value="THIOL:DISULFIDE INTERCHANGE PROTEIN DSBE"/>
    <property type="match status" value="1"/>
</dbReference>
<dbReference type="PANTHER" id="PTHR42852">
    <property type="entry name" value="THIOL:DISULFIDE INTERCHANGE PROTEIN DSBE"/>
    <property type="match status" value="1"/>
</dbReference>
<evidence type="ECO:0000256" key="2">
    <source>
        <dbReference type="ARBA" id="ARBA00022748"/>
    </source>
</evidence>
<dbReference type="InterPro" id="IPR017937">
    <property type="entry name" value="Thioredoxin_CS"/>
</dbReference>
<dbReference type="AlphaFoldDB" id="A0A1T5N5L7"/>
<keyword evidence="7" id="KW-1185">Reference proteome</keyword>
<dbReference type="InterPro" id="IPR025380">
    <property type="entry name" value="DUF4369"/>
</dbReference>
<evidence type="ECO:0000256" key="3">
    <source>
        <dbReference type="ARBA" id="ARBA00023157"/>
    </source>
</evidence>
<dbReference type="PROSITE" id="PS00194">
    <property type="entry name" value="THIOREDOXIN_1"/>
    <property type="match status" value="2"/>
</dbReference>
<proteinExistence type="predicted"/>
<dbReference type="Pfam" id="PF00578">
    <property type="entry name" value="AhpC-TSA"/>
    <property type="match status" value="1"/>
</dbReference>
<dbReference type="InterPro" id="IPR000866">
    <property type="entry name" value="AhpC/TSA"/>
</dbReference>
<dbReference type="InterPro" id="IPR050553">
    <property type="entry name" value="Thioredoxin_ResA/DsbE_sf"/>
</dbReference>
<accession>A0A1T5N5L7</accession>
<reference evidence="6 7" key="1">
    <citation type="submission" date="2017-02" db="EMBL/GenBank/DDBJ databases">
        <authorList>
            <person name="Peterson S.W."/>
        </authorList>
    </citation>
    <scope>NUCLEOTIDE SEQUENCE [LARGE SCALE GENOMIC DNA]</scope>
    <source>
        <strain evidence="6 7">DSM 18108</strain>
    </source>
</reference>
<evidence type="ECO:0000256" key="1">
    <source>
        <dbReference type="ARBA" id="ARBA00004196"/>
    </source>
</evidence>
<dbReference type="CDD" id="cd02966">
    <property type="entry name" value="TlpA_like_family"/>
    <property type="match status" value="1"/>
</dbReference>
<dbReference type="GO" id="GO:0016209">
    <property type="term" value="F:antioxidant activity"/>
    <property type="evidence" value="ECO:0007669"/>
    <property type="project" value="InterPro"/>
</dbReference>
<evidence type="ECO:0000313" key="6">
    <source>
        <dbReference type="EMBL" id="SKC95644.1"/>
    </source>
</evidence>
<keyword evidence="4" id="KW-0676">Redox-active center</keyword>
<evidence type="ECO:0000313" key="7">
    <source>
        <dbReference type="Proteomes" id="UP000190166"/>
    </source>
</evidence>
<dbReference type="Pfam" id="PF14289">
    <property type="entry name" value="DUF4369"/>
    <property type="match status" value="1"/>
</dbReference>
<dbReference type="GO" id="GO:0016491">
    <property type="term" value="F:oxidoreductase activity"/>
    <property type="evidence" value="ECO:0007669"/>
    <property type="project" value="InterPro"/>
</dbReference>
<dbReference type="InterPro" id="IPR013766">
    <property type="entry name" value="Thioredoxin_domain"/>
</dbReference>